<comment type="catalytic activity">
    <reaction evidence="7">
        <text>a 5'-end NAD(+)-phospho-ribonucleoside in mRNA + H2O = a 5'-end phospho-adenosine-phospho-ribonucleoside in mRNA + beta-nicotinamide D-ribonucleotide + 2 H(+)</text>
        <dbReference type="Rhea" id="RHEA:60876"/>
        <dbReference type="Rhea" id="RHEA-COMP:15698"/>
        <dbReference type="Rhea" id="RHEA-COMP:15719"/>
        <dbReference type="ChEBI" id="CHEBI:14649"/>
        <dbReference type="ChEBI" id="CHEBI:15377"/>
        <dbReference type="ChEBI" id="CHEBI:15378"/>
        <dbReference type="ChEBI" id="CHEBI:144029"/>
        <dbReference type="ChEBI" id="CHEBI:144051"/>
    </reaction>
    <physiologicalReaction direction="left-to-right" evidence="7">
        <dbReference type="Rhea" id="RHEA:60877"/>
    </physiologicalReaction>
</comment>
<keyword evidence="6" id="KW-0460">Magnesium</keyword>
<dbReference type="GO" id="GO:0005829">
    <property type="term" value="C:cytosol"/>
    <property type="evidence" value="ECO:0007669"/>
    <property type="project" value="TreeGrafter"/>
</dbReference>
<dbReference type="Proteomes" id="UP000243297">
    <property type="component" value="Unassembled WGS sequence"/>
</dbReference>
<dbReference type="InterPro" id="IPR015797">
    <property type="entry name" value="NUDIX_hydrolase-like_dom_sf"/>
</dbReference>
<dbReference type="AlphaFoldDB" id="A0A1T4KGI4"/>
<feature type="domain" description="Nudix hydrolase" evidence="8">
    <location>
        <begin position="40"/>
        <end position="173"/>
    </location>
</feature>
<dbReference type="Pfam" id="PF00293">
    <property type="entry name" value="NUDIX"/>
    <property type="match status" value="1"/>
</dbReference>
<dbReference type="GO" id="GO:0019677">
    <property type="term" value="P:NAD+ catabolic process"/>
    <property type="evidence" value="ECO:0007669"/>
    <property type="project" value="TreeGrafter"/>
</dbReference>
<dbReference type="PROSITE" id="PS00893">
    <property type="entry name" value="NUDIX_BOX"/>
    <property type="match status" value="1"/>
</dbReference>
<accession>A0A1T4KGI4</accession>
<dbReference type="EMBL" id="FUWY01000001">
    <property type="protein sequence ID" value="SJZ41530.1"/>
    <property type="molecule type" value="Genomic_DNA"/>
</dbReference>
<evidence type="ECO:0000256" key="3">
    <source>
        <dbReference type="ARBA" id="ARBA00009595"/>
    </source>
</evidence>
<organism evidence="9 10">
    <name type="scientific">Anaerorhabdus furcosa</name>
    <dbReference type="NCBI Taxonomy" id="118967"/>
    <lineage>
        <taxon>Bacteria</taxon>
        <taxon>Bacillati</taxon>
        <taxon>Bacillota</taxon>
        <taxon>Erysipelotrichia</taxon>
        <taxon>Erysipelotrichales</taxon>
        <taxon>Erysipelotrichaceae</taxon>
        <taxon>Anaerorhabdus</taxon>
    </lineage>
</organism>
<gene>
    <name evidence="9" type="ORF">SAMN02745191_0524</name>
</gene>
<dbReference type="Gene3D" id="3.90.79.10">
    <property type="entry name" value="Nucleoside Triphosphate Pyrophosphohydrolase"/>
    <property type="match status" value="1"/>
</dbReference>
<dbReference type="GO" id="GO:0006742">
    <property type="term" value="P:NADP+ catabolic process"/>
    <property type="evidence" value="ECO:0007669"/>
    <property type="project" value="TreeGrafter"/>
</dbReference>
<dbReference type="CDD" id="cd03424">
    <property type="entry name" value="NUDIX_ADPRase_Nudt5_UGPPase_Nudt14"/>
    <property type="match status" value="1"/>
</dbReference>
<evidence type="ECO:0000256" key="5">
    <source>
        <dbReference type="ARBA" id="ARBA00022801"/>
    </source>
</evidence>
<evidence type="ECO:0000259" key="8">
    <source>
        <dbReference type="PROSITE" id="PS51462"/>
    </source>
</evidence>
<evidence type="ECO:0000256" key="1">
    <source>
        <dbReference type="ARBA" id="ARBA00001946"/>
    </source>
</evidence>
<dbReference type="SUPFAM" id="SSF55811">
    <property type="entry name" value="Nudix"/>
    <property type="match status" value="1"/>
</dbReference>
<dbReference type="OrthoDB" id="9787476at2"/>
<evidence type="ECO:0000256" key="7">
    <source>
        <dbReference type="ARBA" id="ARBA00023679"/>
    </source>
</evidence>
<comment type="similarity">
    <text evidence="3">Belongs to the Nudix hydrolase family. NudC subfamily.</text>
</comment>
<dbReference type="RefSeq" id="WP_078710956.1">
    <property type="nucleotide sequence ID" value="NZ_FUWY01000001.1"/>
</dbReference>
<evidence type="ECO:0000313" key="10">
    <source>
        <dbReference type="Proteomes" id="UP000243297"/>
    </source>
</evidence>
<evidence type="ECO:0000313" key="9">
    <source>
        <dbReference type="EMBL" id="SJZ41530.1"/>
    </source>
</evidence>
<keyword evidence="5" id="KW-0378">Hydrolase</keyword>
<dbReference type="GO" id="GO:0046872">
    <property type="term" value="F:metal ion binding"/>
    <property type="evidence" value="ECO:0007669"/>
    <property type="project" value="UniProtKB-KW"/>
</dbReference>
<dbReference type="InterPro" id="IPR020084">
    <property type="entry name" value="NUDIX_hydrolase_CS"/>
</dbReference>
<dbReference type="PROSITE" id="PS51462">
    <property type="entry name" value="NUDIX"/>
    <property type="match status" value="1"/>
</dbReference>
<comment type="cofactor">
    <cofactor evidence="1">
        <name>Mg(2+)</name>
        <dbReference type="ChEBI" id="CHEBI:18420"/>
    </cofactor>
</comment>
<dbReference type="GO" id="GO:0035529">
    <property type="term" value="F:NADH pyrophosphatase activity"/>
    <property type="evidence" value="ECO:0007669"/>
    <property type="project" value="TreeGrafter"/>
</dbReference>
<dbReference type="InterPro" id="IPR000086">
    <property type="entry name" value="NUDIX_hydrolase_dom"/>
</dbReference>
<dbReference type="PANTHER" id="PTHR42904:SF6">
    <property type="entry name" value="NAD-CAPPED RNA HYDROLASE NUDT12"/>
    <property type="match status" value="1"/>
</dbReference>
<dbReference type="PANTHER" id="PTHR42904">
    <property type="entry name" value="NUDIX HYDROLASE, NUDC SUBFAMILY"/>
    <property type="match status" value="1"/>
</dbReference>
<proteinExistence type="inferred from homology"/>
<keyword evidence="4" id="KW-0479">Metal-binding</keyword>
<evidence type="ECO:0000256" key="6">
    <source>
        <dbReference type="ARBA" id="ARBA00022842"/>
    </source>
</evidence>
<sequence length="178" mass="20584">MDNKYVKIHGTKTIYESNFIKLNLVDLDYYGHHIEDYNVVEFKGISVVVIVEKGDSILLTENYRFVVDKFSTELICGGVEEGEDILDAARREVFEETGIKIKNEKIITEFYPCNGLTTQRVVVVYAQFCEGELKVQKEELINAYFEERSKVKEKLRNNGFHDGETALALYKYFEIIGD</sequence>
<dbReference type="STRING" id="118967.SAMN02745191_0524"/>
<evidence type="ECO:0000256" key="2">
    <source>
        <dbReference type="ARBA" id="ARBA00001947"/>
    </source>
</evidence>
<name>A0A1T4KGI4_9FIRM</name>
<evidence type="ECO:0000256" key="4">
    <source>
        <dbReference type="ARBA" id="ARBA00022723"/>
    </source>
</evidence>
<reference evidence="10" key="1">
    <citation type="submission" date="2017-02" db="EMBL/GenBank/DDBJ databases">
        <authorList>
            <person name="Varghese N."/>
            <person name="Submissions S."/>
        </authorList>
    </citation>
    <scope>NUCLEOTIDE SEQUENCE [LARGE SCALE GENOMIC DNA]</scope>
    <source>
        <strain evidence="10">ATCC 25662</strain>
    </source>
</reference>
<protein>
    <submittedName>
        <fullName evidence="9">NUDIX domain-containing protein</fullName>
    </submittedName>
</protein>
<comment type="cofactor">
    <cofactor evidence="2">
        <name>Zn(2+)</name>
        <dbReference type="ChEBI" id="CHEBI:29105"/>
    </cofactor>
</comment>
<keyword evidence="10" id="KW-1185">Reference proteome</keyword>
<dbReference type="InterPro" id="IPR050241">
    <property type="entry name" value="NAD-cap_RNA_hydrolase_NudC"/>
</dbReference>